<protein>
    <submittedName>
        <fullName evidence="2">Uncharacterized protein</fullName>
    </submittedName>
</protein>
<dbReference type="EMBL" id="JADIKM010000006">
    <property type="protein sequence ID" value="MFK2905841.1"/>
    <property type="molecule type" value="Genomic_DNA"/>
</dbReference>
<evidence type="ECO:0000313" key="2">
    <source>
        <dbReference type="EMBL" id="MFK2905841.1"/>
    </source>
</evidence>
<keyword evidence="3" id="KW-1185">Reference proteome</keyword>
<feature type="chain" id="PRO_5045577729" evidence="1">
    <location>
        <begin position="19"/>
        <end position="237"/>
    </location>
</feature>
<accession>A0ABW8K0I3</accession>
<keyword evidence="1" id="KW-0732">Signal</keyword>
<dbReference type="Proteomes" id="UP001620460">
    <property type="component" value="Unassembled WGS sequence"/>
</dbReference>
<reference evidence="2 3" key="1">
    <citation type="submission" date="2020-10" db="EMBL/GenBank/DDBJ databases">
        <title>Phylogeny of dyella-like bacteria.</title>
        <authorList>
            <person name="Fu J."/>
        </authorList>
    </citation>
    <scope>NUCLEOTIDE SEQUENCE [LARGE SCALE GENOMIC DNA]</scope>
    <source>
        <strain evidence="2 3">Gsoil3046</strain>
    </source>
</reference>
<sequence>MPWLVPLLLIGASLHAAALSRGRVVGPASLSQNRAASAPRLMAAPAAAGCAVYFDATGQLSFNPPANNTALFPGIRPTDVVAGGPGIAHGTRAVQATPGGPLSLAADAGIDGIPLALVAPTVGQQAVQGIAYFATSTTCAGASDFTTTVQSQPAGINAPPPSGTVVARLNGNTSMDASYALQYADEGTYLCSGVKPGYILCEVWRVDVTFNFLTSSFDADGAGNYSLTINQVSMTSP</sequence>
<dbReference type="RefSeq" id="WP_404635633.1">
    <property type="nucleotide sequence ID" value="NZ_JADIKM010000006.1"/>
</dbReference>
<gene>
    <name evidence="2" type="ORF">ISP17_17915</name>
</gene>
<proteinExistence type="predicted"/>
<evidence type="ECO:0000313" key="3">
    <source>
        <dbReference type="Proteomes" id="UP001620460"/>
    </source>
</evidence>
<name>A0ABW8K0I3_9GAMM</name>
<organism evidence="2 3">
    <name type="scientific">Dyella ginsengisoli</name>
    <dbReference type="NCBI Taxonomy" id="363848"/>
    <lineage>
        <taxon>Bacteria</taxon>
        <taxon>Pseudomonadati</taxon>
        <taxon>Pseudomonadota</taxon>
        <taxon>Gammaproteobacteria</taxon>
        <taxon>Lysobacterales</taxon>
        <taxon>Rhodanobacteraceae</taxon>
        <taxon>Dyella</taxon>
    </lineage>
</organism>
<comment type="caution">
    <text evidence="2">The sequence shown here is derived from an EMBL/GenBank/DDBJ whole genome shotgun (WGS) entry which is preliminary data.</text>
</comment>
<feature type="signal peptide" evidence="1">
    <location>
        <begin position="1"/>
        <end position="18"/>
    </location>
</feature>
<evidence type="ECO:0000256" key="1">
    <source>
        <dbReference type="SAM" id="SignalP"/>
    </source>
</evidence>